<dbReference type="Pfam" id="PF15632">
    <property type="entry name" value="ATPgrasp_Ter"/>
    <property type="match status" value="1"/>
</dbReference>
<dbReference type="SUPFAM" id="SSF56059">
    <property type="entry name" value="Glutathione synthetase ATP-binding domain-like"/>
    <property type="match status" value="1"/>
</dbReference>
<dbReference type="AlphaFoldDB" id="A0A850R9B5"/>
<dbReference type="InterPro" id="IPR011226">
    <property type="entry name" value="ATP-grasp_fam"/>
</dbReference>
<dbReference type="EMBL" id="JABZEO010000007">
    <property type="protein sequence ID" value="NVZ09878.1"/>
    <property type="molecule type" value="Genomic_DNA"/>
</dbReference>
<dbReference type="Proteomes" id="UP000592294">
    <property type="component" value="Unassembled WGS sequence"/>
</dbReference>
<evidence type="ECO:0000259" key="2">
    <source>
        <dbReference type="PROSITE" id="PS50975"/>
    </source>
</evidence>
<reference evidence="3 4" key="1">
    <citation type="submission" date="2020-06" db="EMBL/GenBank/DDBJ databases">
        <title>Whole-genome sequence of Allochromatium humboldtianum DSM 21881, type strain.</title>
        <authorList>
            <person name="Kyndt J.A."/>
            <person name="Meyer T.E."/>
        </authorList>
    </citation>
    <scope>NUCLEOTIDE SEQUENCE [LARGE SCALE GENOMIC DNA]</scope>
    <source>
        <strain evidence="3 4">DSM 21881</strain>
    </source>
</reference>
<dbReference type="PROSITE" id="PS50975">
    <property type="entry name" value="ATP_GRASP"/>
    <property type="match status" value="1"/>
</dbReference>
<dbReference type="InterPro" id="IPR011761">
    <property type="entry name" value="ATP-grasp"/>
</dbReference>
<organism evidence="3 4">
    <name type="scientific">Allochromatium humboldtianum</name>
    <dbReference type="NCBI Taxonomy" id="504901"/>
    <lineage>
        <taxon>Bacteria</taxon>
        <taxon>Pseudomonadati</taxon>
        <taxon>Pseudomonadota</taxon>
        <taxon>Gammaproteobacteria</taxon>
        <taxon>Chromatiales</taxon>
        <taxon>Chromatiaceae</taxon>
        <taxon>Allochromatium</taxon>
    </lineage>
</organism>
<dbReference type="RefSeq" id="WP_176976630.1">
    <property type="nucleotide sequence ID" value="NZ_JABZEO010000007.1"/>
</dbReference>
<keyword evidence="1" id="KW-0067">ATP-binding</keyword>
<name>A0A850R9B5_9GAMM</name>
<protein>
    <submittedName>
        <fullName evidence="3">ATP-grasp domain-containing protein</fullName>
    </submittedName>
</protein>
<sequence>MTRVWFNRTFSNVRAVLDLIRRGDAAGEFHLVCTHPEPSFPGFVPAHEHALEPAGLSGADYVDFCVDFCRERHIDVLWPGKEARLLAEQRERFAAIGVQLLSVAAPESLERLHDKARFSLEASRFHIPTPETIPFRTAAEFESAYERLRFTHEVLCIKPAKGVNGTGFRVIREGHAGLDGLAHDGLYSIQLGCLRQLLARTPPDETWLLMEYLAGDEYSLDAVGDGRRLIALTQRRKAAGGAYGQQIVARPDLTQAASELTERFGLTGLFNVQFREGPHGPRLLEVNPRFAGGIGYTGAAGLNLPYLALCGLIRGFTDQDYQDAPRLAPEMTVLEVAQYERHEVAA</sequence>
<evidence type="ECO:0000313" key="4">
    <source>
        <dbReference type="Proteomes" id="UP000592294"/>
    </source>
</evidence>
<proteinExistence type="predicted"/>
<keyword evidence="4" id="KW-1185">Reference proteome</keyword>
<keyword evidence="1" id="KW-0547">Nucleotide-binding</keyword>
<evidence type="ECO:0000256" key="1">
    <source>
        <dbReference type="PROSITE-ProRule" id="PRU00409"/>
    </source>
</evidence>
<dbReference type="Gene3D" id="3.40.50.20">
    <property type="match status" value="1"/>
</dbReference>
<dbReference type="Gene3D" id="3.30.470.20">
    <property type="entry name" value="ATP-grasp fold, B domain"/>
    <property type="match status" value="1"/>
</dbReference>
<accession>A0A850R9B5</accession>
<feature type="domain" description="ATP-grasp" evidence="2">
    <location>
        <begin position="119"/>
        <end position="313"/>
    </location>
</feature>
<dbReference type="GO" id="GO:0005524">
    <property type="term" value="F:ATP binding"/>
    <property type="evidence" value="ECO:0007669"/>
    <property type="project" value="UniProtKB-UniRule"/>
</dbReference>
<comment type="caution">
    <text evidence="3">The sequence shown here is derived from an EMBL/GenBank/DDBJ whole genome shotgun (WGS) entry which is preliminary data.</text>
</comment>
<gene>
    <name evidence="3" type="ORF">HW932_11460</name>
</gene>
<evidence type="ECO:0000313" key="3">
    <source>
        <dbReference type="EMBL" id="NVZ09878.1"/>
    </source>
</evidence>
<dbReference type="PIRSF" id="PIRSF029120">
    <property type="entry name" value="UCP029120"/>
    <property type="match status" value="1"/>
</dbReference>
<dbReference type="GO" id="GO:0046872">
    <property type="term" value="F:metal ion binding"/>
    <property type="evidence" value="ECO:0007669"/>
    <property type="project" value="InterPro"/>
</dbReference>